<keyword evidence="1" id="KW-0711">Selenium</keyword>
<dbReference type="Proteomes" id="UP000192368">
    <property type="component" value="Unassembled WGS sequence"/>
</dbReference>
<reference evidence="4" key="1">
    <citation type="submission" date="2017-04" db="EMBL/GenBank/DDBJ databases">
        <authorList>
            <person name="Varghese N."/>
            <person name="Submissions S."/>
        </authorList>
    </citation>
    <scope>NUCLEOTIDE SEQUENCE [LARGE SCALE GENOMIC DNA]</scope>
    <source>
        <strain evidence="4">DSM 20463</strain>
    </source>
</reference>
<proteinExistence type="predicted"/>
<organism evidence="3 4">
    <name type="scientific">Peptoniphilus asaccharolyticus DSM 20463</name>
    <dbReference type="NCBI Taxonomy" id="573058"/>
    <lineage>
        <taxon>Bacteria</taxon>
        <taxon>Bacillati</taxon>
        <taxon>Bacillota</taxon>
        <taxon>Tissierellia</taxon>
        <taxon>Tissierellales</taxon>
        <taxon>Peptoniphilaceae</taxon>
        <taxon>Peptoniphilus</taxon>
    </lineage>
</organism>
<accession>A0A1W1VIR3</accession>
<dbReference type="OrthoDB" id="9808735at2"/>
<dbReference type="SUPFAM" id="SSF52540">
    <property type="entry name" value="P-loop containing nucleoside triphosphate hydrolases"/>
    <property type="match status" value="1"/>
</dbReference>
<dbReference type="Pfam" id="PF26341">
    <property type="entry name" value="AAA_SelU"/>
    <property type="match status" value="1"/>
</dbReference>
<keyword evidence="4" id="KW-1185">Reference proteome</keyword>
<dbReference type="PANTHER" id="PTHR30401:SF0">
    <property type="entry name" value="TRNA 2-SELENOURIDINE SYNTHASE"/>
    <property type="match status" value="1"/>
</dbReference>
<dbReference type="InterPro" id="IPR027417">
    <property type="entry name" value="P-loop_NTPase"/>
</dbReference>
<dbReference type="PANTHER" id="PTHR30401">
    <property type="entry name" value="TRNA 2-SELENOURIDINE SYNTHASE"/>
    <property type="match status" value="1"/>
</dbReference>
<dbReference type="Pfam" id="PF00581">
    <property type="entry name" value="Rhodanese"/>
    <property type="match status" value="1"/>
</dbReference>
<sequence>MKFEINPEDLFEYKRRNETFKLIDMRSEGEFEDFKIPSAINFPILDNEERKIVGTLFDNGQIDKAKSLSVHYAASKLPDFFDKILNYVREYDHVVLYCARGGYRSTVFFNFLKGLGISVEKLVGGYKSYRKYIRDNLEDLIASKTFIVLHGKTGVGKTEILHTLQENGISILDLEGLANHRGSSFGSLGLDHQPSQKQFESLLFNSLLNSDELVFLEGESSRIGNILLPKFLCEKMSSSINLVIEDSIENRVERIKRDYVNGTEAEINSALDNLSKYISQNRIELYRNHVLENDLDFVIKDLILNYYDSNYAINYYPTDLHLSNDENILEAIKNFIADKKMN</sequence>
<dbReference type="STRING" id="573058.SAMN00017477_2046"/>
<feature type="domain" description="Rhodanese" evidence="2">
    <location>
        <begin position="16"/>
        <end position="138"/>
    </location>
</feature>
<dbReference type="NCBIfam" id="NF008750">
    <property type="entry name" value="PRK11784.1-2"/>
    <property type="match status" value="1"/>
</dbReference>
<evidence type="ECO:0000256" key="1">
    <source>
        <dbReference type="ARBA" id="ARBA00023266"/>
    </source>
</evidence>
<name>A0A1W1VIR3_PEPAS</name>
<dbReference type="Gene3D" id="3.40.250.10">
    <property type="entry name" value="Rhodanese-like domain"/>
    <property type="match status" value="1"/>
</dbReference>
<dbReference type="SMART" id="SM00450">
    <property type="entry name" value="RHOD"/>
    <property type="match status" value="1"/>
</dbReference>
<dbReference type="InterPro" id="IPR058840">
    <property type="entry name" value="AAA_SelU"/>
</dbReference>
<dbReference type="InterPro" id="IPR017582">
    <property type="entry name" value="SelU"/>
</dbReference>
<dbReference type="AlphaFoldDB" id="A0A1W1VIR3"/>
<evidence type="ECO:0000259" key="2">
    <source>
        <dbReference type="PROSITE" id="PS50206"/>
    </source>
</evidence>
<dbReference type="SUPFAM" id="SSF52821">
    <property type="entry name" value="Rhodanese/Cell cycle control phosphatase"/>
    <property type="match status" value="1"/>
</dbReference>
<evidence type="ECO:0000313" key="3">
    <source>
        <dbReference type="EMBL" id="SMB93275.1"/>
    </source>
</evidence>
<dbReference type="GO" id="GO:0043828">
    <property type="term" value="F:tRNA 2-selenouridine synthase activity"/>
    <property type="evidence" value="ECO:0007669"/>
    <property type="project" value="InterPro"/>
</dbReference>
<dbReference type="InterPro" id="IPR036873">
    <property type="entry name" value="Rhodanese-like_dom_sf"/>
</dbReference>
<dbReference type="RefSeq" id="WP_084231552.1">
    <property type="nucleotide sequence ID" value="NZ_FWWR01000017.1"/>
</dbReference>
<evidence type="ECO:0000313" key="4">
    <source>
        <dbReference type="Proteomes" id="UP000192368"/>
    </source>
</evidence>
<dbReference type="InterPro" id="IPR001763">
    <property type="entry name" value="Rhodanese-like_dom"/>
</dbReference>
<dbReference type="PROSITE" id="PS50206">
    <property type="entry name" value="RHODANESE_3"/>
    <property type="match status" value="1"/>
</dbReference>
<gene>
    <name evidence="3" type="ORF">SAMN00017477_2046</name>
</gene>
<dbReference type="EMBL" id="FWWR01000017">
    <property type="protein sequence ID" value="SMB93275.1"/>
    <property type="molecule type" value="Genomic_DNA"/>
</dbReference>
<dbReference type="GO" id="GO:0002098">
    <property type="term" value="P:tRNA wobble uridine modification"/>
    <property type="evidence" value="ECO:0007669"/>
    <property type="project" value="InterPro"/>
</dbReference>
<protein>
    <submittedName>
        <fullName evidence="3">tRNA 2-selenouridine synthase</fullName>
    </submittedName>
</protein>
<dbReference type="NCBIfam" id="TIGR03167">
    <property type="entry name" value="tRNA_sel_U_synt"/>
    <property type="match status" value="1"/>
</dbReference>